<protein>
    <recommendedName>
        <fullName evidence="2">Peptidase C39 domain-containing protein</fullName>
    </recommendedName>
</protein>
<dbReference type="CDD" id="cd02423">
    <property type="entry name" value="Peptidase_C39G"/>
    <property type="match status" value="1"/>
</dbReference>
<dbReference type="STRING" id="314278.NB231_08878"/>
<dbReference type="Proteomes" id="UP000003374">
    <property type="component" value="Unassembled WGS sequence"/>
</dbReference>
<dbReference type="EMBL" id="AAOF01000002">
    <property type="protein sequence ID" value="EAR22552.1"/>
    <property type="molecule type" value="Genomic_DNA"/>
</dbReference>
<keyword evidence="4" id="KW-1185">Reference proteome</keyword>
<proteinExistence type="predicted"/>
<evidence type="ECO:0000259" key="2">
    <source>
        <dbReference type="PROSITE" id="PS50990"/>
    </source>
</evidence>
<dbReference type="GO" id="GO:0006508">
    <property type="term" value="P:proteolysis"/>
    <property type="evidence" value="ECO:0007669"/>
    <property type="project" value="InterPro"/>
</dbReference>
<gene>
    <name evidence="3" type="ORF">NB231_08878</name>
</gene>
<dbReference type="eggNOG" id="COG3271">
    <property type="taxonomic scope" value="Bacteria"/>
</dbReference>
<keyword evidence="1" id="KW-0732">Signal</keyword>
<dbReference type="GO" id="GO:0008233">
    <property type="term" value="F:peptidase activity"/>
    <property type="evidence" value="ECO:0007669"/>
    <property type="project" value="InterPro"/>
</dbReference>
<dbReference type="AlphaFoldDB" id="A4BMV3"/>
<dbReference type="GO" id="GO:0005524">
    <property type="term" value="F:ATP binding"/>
    <property type="evidence" value="ECO:0007669"/>
    <property type="project" value="InterPro"/>
</dbReference>
<dbReference type="Gene3D" id="3.90.70.10">
    <property type="entry name" value="Cysteine proteinases"/>
    <property type="match status" value="1"/>
</dbReference>
<sequence length="226" mass="24814">MVGLIVALLAPATAQAANIQIPGFGHGFFMSAKSLKESKWDTTIHQQYDYSCGSAAVATLLTYHYAMPTTEAVVFQTMFRAGNQQKIRAQGFSMLDMKRFLDSRGLHSDGFRLTLDGLKKIGVPAIALVNTRGYRHFIVIKGVKATEVVVGDPAAGTTVVPRALFEQIWNGEVLAARGRIVTAREHFNTIEDWSVRPVAPLAQGIHRNTGLGWFNLNLPGRNEFGR</sequence>
<evidence type="ECO:0000313" key="4">
    <source>
        <dbReference type="Proteomes" id="UP000003374"/>
    </source>
</evidence>
<feature type="domain" description="Peptidase C39" evidence="2">
    <location>
        <begin position="46"/>
        <end position="176"/>
    </location>
</feature>
<evidence type="ECO:0000256" key="1">
    <source>
        <dbReference type="SAM" id="SignalP"/>
    </source>
</evidence>
<dbReference type="HOGENOM" id="CLU_092029_0_0_6"/>
<comment type="caution">
    <text evidence="3">The sequence shown here is derived from an EMBL/GenBank/DDBJ whole genome shotgun (WGS) entry which is preliminary data.</text>
</comment>
<evidence type="ECO:0000313" key="3">
    <source>
        <dbReference type="EMBL" id="EAR22552.1"/>
    </source>
</evidence>
<accession>A4BMV3</accession>
<organism evidence="3 4">
    <name type="scientific">Nitrococcus mobilis Nb-231</name>
    <dbReference type="NCBI Taxonomy" id="314278"/>
    <lineage>
        <taxon>Bacteria</taxon>
        <taxon>Pseudomonadati</taxon>
        <taxon>Pseudomonadota</taxon>
        <taxon>Gammaproteobacteria</taxon>
        <taxon>Chromatiales</taxon>
        <taxon>Ectothiorhodospiraceae</taxon>
        <taxon>Nitrococcus</taxon>
    </lineage>
</organism>
<name>A4BMV3_9GAMM</name>
<feature type="chain" id="PRO_5002665464" description="Peptidase C39 domain-containing protein" evidence="1">
    <location>
        <begin position="17"/>
        <end position="226"/>
    </location>
</feature>
<dbReference type="InterPro" id="IPR005074">
    <property type="entry name" value="Peptidase_C39"/>
</dbReference>
<dbReference type="GO" id="GO:0016020">
    <property type="term" value="C:membrane"/>
    <property type="evidence" value="ECO:0007669"/>
    <property type="project" value="InterPro"/>
</dbReference>
<dbReference type="PROSITE" id="PS50990">
    <property type="entry name" value="PEPTIDASE_C39"/>
    <property type="match status" value="1"/>
</dbReference>
<feature type="signal peptide" evidence="1">
    <location>
        <begin position="1"/>
        <end position="16"/>
    </location>
</feature>
<dbReference type="Pfam" id="PF03412">
    <property type="entry name" value="Peptidase_C39"/>
    <property type="match status" value="1"/>
</dbReference>
<reference evidence="3 4" key="1">
    <citation type="submission" date="2006-02" db="EMBL/GenBank/DDBJ databases">
        <authorList>
            <person name="Waterbury J."/>
            <person name="Ferriera S."/>
            <person name="Johnson J."/>
            <person name="Kravitz S."/>
            <person name="Halpern A."/>
            <person name="Remington K."/>
            <person name="Beeson K."/>
            <person name="Tran B."/>
            <person name="Rogers Y.-H."/>
            <person name="Friedman R."/>
            <person name="Venter J.C."/>
        </authorList>
    </citation>
    <scope>NUCLEOTIDE SEQUENCE [LARGE SCALE GENOMIC DNA]</scope>
    <source>
        <strain evidence="3 4">Nb-231</strain>
    </source>
</reference>